<gene>
    <name evidence="1" type="ORF">ACFQ4E_00080</name>
</gene>
<comment type="caution">
    <text evidence="1">The sequence shown here is derived from an EMBL/GenBank/DDBJ whole genome shotgun (WGS) entry which is preliminary data.</text>
</comment>
<proteinExistence type="predicted"/>
<evidence type="ECO:0000313" key="1">
    <source>
        <dbReference type="EMBL" id="MFD1340811.1"/>
    </source>
</evidence>
<dbReference type="InterPro" id="IPR038570">
    <property type="entry name" value="HicA_sf"/>
</dbReference>
<dbReference type="Gene3D" id="3.30.920.30">
    <property type="entry name" value="Hypothetical protein"/>
    <property type="match status" value="1"/>
</dbReference>
<sequence length="64" mass="7258">MASLYRRVSEQLRIAGFQKIAGGKGSHEKWRHEYSGRLVIVPRNLKSRHTADGILKSAGLEKLR</sequence>
<reference evidence="2" key="1">
    <citation type="journal article" date="2019" name="Int. J. Syst. Evol. Microbiol.">
        <title>The Global Catalogue of Microorganisms (GCM) 10K type strain sequencing project: providing services to taxonomists for standard genome sequencing and annotation.</title>
        <authorList>
            <consortium name="The Broad Institute Genomics Platform"/>
            <consortium name="The Broad Institute Genome Sequencing Center for Infectious Disease"/>
            <person name="Wu L."/>
            <person name="Ma J."/>
        </authorList>
    </citation>
    <scope>NUCLEOTIDE SEQUENCE [LARGE SCALE GENOMIC DNA]</scope>
    <source>
        <strain evidence="2">CCUG 62953</strain>
    </source>
</reference>
<name>A0ABW3ZCA2_9RHOB</name>
<accession>A0ABW3ZCA2</accession>
<dbReference type="EMBL" id="JBHTMU010000001">
    <property type="protein sequence ID" value="MFD1340811.1"/>
    <property type="molecule type" value="Genomic_DNA"/>
</dbReference>
<protein>
    <submittedName>
        <fullName evidence="1">Type II toxin-antitoxin system HicA family toxin</fullName>
    </submittedName>
</protein>
<dbReference type="SUPFAM" id="SSF54786">
    <property type="entry name" value="YcfA/nrd intein domain"/>
    <property type="match status" value="1"/>
</dbReference>
<keyword evidence="2" id="KW-1185">Reference proteome</keyword>
<organism evidence="1 2">
    <name type="scientific">Litorisediminicola beolgyonensis</name>
    <dbReference type="NCBI Taxonomy" id="1173614"/>
    <lineage>
        <taxon>Bacteria</taxon>
        <taxon>Pseudomonadati</taxon>
        <taxon>Pseudomonadota</taxon>
        <taxon>Alphaproteobacteria</taxon>
        <taxon>Rhodobacterales</taxon>
        <taxon>Paracoccaceae</taxon>
        <taxon>Litorisediminicola</taxon>
    </lineage>
</organism>
<dbReference type="Proteomes" id="UP001597135">
    <property type="component" value="Unassembled WGS sequence"/>
</dbReference>
<evidence type="ECO:0000313" key="2">
    <source>
        <dbReference type="Proteomes" id="UP001597135"/>
    </source>
</evidence>
<dbReference type="RefSeq" id="WP_386800873.1">
    <property type="nucleotide sequence ID" value="NZ_JBHTMU010000001.1"/>
</dbReference>